<dbReference type="Pfam" id="PF11951">
    <property type="entry name" value="Fungal_trans_2"/>
    <property type="match status" value="1"/>
</dbReference>
<evidence type="ECO:0000256" key="4">
    <source>
        <dbReference type="SAM" id="SignalP"/>
    </source>
</evidence>
<evidence type="ECO:0000256" key="3">
    <source>
        <dbReference type="SAM" id="MobiDB-lite"/>
    </source>
</evidence>
<feature type="chain" id="PRO_5042481206" description="Zn(2)-C6 fungal-type domain-containing protein" evidence="4">
    <location>
        <begin position="17"/>
        <end position="563"/>
    </location>
</feature>
<evidence type="ECO:0000256" key="1">
    <source>
        <dbReference type="ARBA" id="ARBA00004123"/>
    </source>
</evidence>
<dbReference type="PANTHER" id="PTHR37534:SF8">
    <property type="entry name" value="ZN(II)2CYS6 TRANSCRIPTION FACTOR (EUROFUNG)"/>
    <property type="match status" value="1"/>
</dbReference>
<evidence type="ECO:0000256" key="2">
    <source>
        <dbReference type="ARBA" id="ARBA00023242"/>
    </source>
</evidence>
<gene>
    <name evidence="6" type="ORF">CMEL01_00259</name>
</gene>
<dbReference type="GO" id="GO:0005634">
    <property type="term" value="C:nucleus"/>
    <property type="evidence" value="ECO:0007669"/>
    <property type="project" value="UniProtKB-SubCell"/>
</dbReference>
<comment type="caution">
    <text evidence="6">The sequence shown here is derived from an EMBL/GenBank/DDBJ whole genome shotgun (WGS) entry which is preliminary data.</text>
</comment>
<feature type="domain" description="Zn(2)-C6 fungal-type" evidence="5">
    <location>
        <begin position="45"/>
        <end position="74"/>
    </location>
</feature>
<dbReference type="Gene3D" id="4.10.240.10">
    <property type="entry name" value="Zn(2)-C6 fungal-type DNA-binding domain"/>
    <property type="match status" value="1"/>
</dbReference>
<dbReference type="InterPro" id="IPR021858">
    <property type="entry name" value="Fun_TF"/>
</dbReference>
<feature type="region of interest" description="Disordered" evidence="3">
    <location>
        <begin position="386"/>
        <end position="406"/>
    </location>
</feature>
<dbReference type="GO" id="GO:0000981">
    <property type="term" value="F:DNA-binding transcription factor activity, RNA polymerase II-specific"/>
    <property type="evidence" value="ECO:0007669"/>
    <property type="project" value="InterPro"/>
</dbReference>
<dbReference type="AlphaFoldDB" id="A0AAI9Y2L4"/>
<accession>A0AAI9Y2L4</accession>
<dbReference type="Proteomes" id="UP001239795">
    <property type="component" value="Unassembled WGS sequence"/>
</dbReference>
<dbReference type="PANTHER" id="PTHR37534">
    <property type="entry name" value="TRANSCRIPTIONAL ACTIVATOR PROTEIN UGA3"/>
    <property type="match status" value="1"/>
</dbReference>
<dbReference type="EMBL" id="MLGG01000001">
    <property type="protein sequence ID" value="KAK1468492.1"/>
    <property type="molecule type" value="Genomic_DNA"/>
</dbReference>
<organism evidence="6 7">
    <name type="scientific">Colletotrichum melonis</name>
    <dbReference type="NCBI Taxonomy" id="1209925"/>
    <lineage>
        <taxon>Eukaryota</taxon>
        <taxon>Fungi</taxon>
        <taxon>Dikarya</taxon>
        <taxon>Ascomycota</taxon>
        <taxon>Pezizomycotina</taxon>
        <taxon>Sordariomycetes</taxon>
        <taxon>Hypocreomycetidae</taxon>
        <taxon>Glomerellales</taxon>
        <taxon>Glomerellaceae</taxon>
        <taxon>Colletotrichum</taxon>
        <taxon>Colletotrichum acutatum species complex</taxon>
    </lineage>
</organism>
<dbReference type="GO" id="GO:0045944">
    <property type="term" value="P:positive regulation of transcription by RNA polymerase II"/>
    <property type="evidence" value="ECO:0007669"/>
    <property type="project" value="TreeGrafter"/>
</dbReference>
<comment type="subcellular location">
    <subcellularLocation>
        <location evidence="1">Nucleus</location>
    </subcellularLocation>
</comment>
<evidence type="ECO:0000313" key="7">
    <source>
        <dbReference type="Proteomes" id="UP001239795"/>
    </source>
</evidence>
<protein>
    <recommendedName>
        <fullName evidence="5">Zn(2)-C6 fungal-type domain-containing protein</fullName>
    </recommendedName>
</protein>
<feature type="signal peptide" evidence="4">
    <location>
        <begin position="1"/>
        <end position="16"/>
    </location>
</feature>
<evidence type="ECO:0000259" key="5">
    <source>
        <dbReference type="Pfam" id="PF00172"/>
    </source>
</evidence>
<proteinExistence type="predicted"/>
<dbReference type="SUPFAM" id="SSF57701">
    <property type="entry name" value="Zn2/Cys6 DNA-binding domain"/>
    <property type="match status" value="1"/>
</dbReference>
<dbReference type="GO" id="GO:0008270">
    <property type="term" value="F:zinc ion binding"/>
    <property type="evidence" value="ECO:0007669"/>
    <property type="project" value="InterPro"/>
</dbReference>
<evidence type="ECO:0000313" key="6">
    <source>
        <dbReference type="EMBL" id="KAK1468492.1"/>
    </source>
</evidence>
<dbReference type="GO" id="GO:0000976">
    <property type="term" value="F:transcription cis-regulatory region binding"/>
    <property type="evidence" value="ECO:0007669"/>
    <property type="project" value="TreeGrafter"/>
</dbReference>
<dbReference type="InterPro" id="IPR001138">
    <property type="entry name" value="Zn2Cys6_DnaBD"/>
</dbReference>
<keyword evidence="2" id="KW-0539">Nucleus</keyword>
<dbReference type="InterPro" id="IPR036864">
    <property type="entry name" value="Zn2-C6_fun-type_DNA-bd_sf"/>
</dbReference>
<name>A0AAI9Y2L4_9PEZI</name>
<reference evidence="6 7" key="1">
    <citation type="submission" date="2016-10" db="EMBL/GenBank/DDBJ databases">
        <title>The genome sequence of Colletotrichum fioriniae PJ7.</title>
        <authorList>
            <person name="Baroncelli R."/>
        </authorList>
    </citation>
    <scope>NUCLEOTIDE SEQUENCE [LARGE SCALE GENOMIC DNA]</scope>
    <source>
        <strain evidence="6">Col 31</strain>
    </source>
</reference>
<keyword evidence="4" id="KW-0732">Signal</keyword>
<dbReference type="Pfam" id="PF00172">
    <property type="entry name" value="Zn_clus"/>
    <property type="match status" value="1"/>
</dbReference>
<keyword evidence="7" id="KW-1185">Reference proteome</keyword>
<dbReference type="CDD" id="cd00067">
    <property type="entry name" value="GAL4"/>
    <property type="match status" value="1"/>
</dbReference>
<sequence length="563" mass="62268">MPGGFQWLLKLTGALATVRQPALDEADKRVEVSSRLALSTVSWPRIKCDEARPFCKQCERRGVECVGYQIHLKWVEISDISPDSQSASKSVIKPRSSLTICPSKKSAACRKKATPPTSVARSLSVGPKLHSSSDAFIFRHWADSLPDLVYPNPEEYATIRQPYLAFVWKENSILLPAVLAAGSAHLYALGKLKHAETLERKQRALSTMVACVKQPRTISNPQFQTSFPVYLSEEAIAASAALVGMEIMQGSHTPSIIPLLRGLKAQMQERHNLRQRVAANWPIEKDTPMMAVNVKMMAYIDTFCCVPCATHPVFDEQAWQDLILPKCQDCSAANGPDIVFGYSMRILPVIGAAASLVDDFFQTMIMPEDFVSSRCHLLEKLESACQDLPPPQHQPDPNTDPSAPPTSLKIRDANACIAAARAHSLATQIFLLRADEGDSSTLAAERPTKHPLALVEQLSDAVAAVPLDTHAATMMVWPVFVLGCESMAVSARRYEVEDLFERIIDKQKLLNISVALKMLRENVWTGSTTSPASNMSPAEEPCRYTQNQWVKMCWKERLQLCSA</sequence>